<dbReference type="PROSITE" id="PS51283">
    <property type="entry name" value="DUSP"/>
    <property type="match status" value="1"/>
</dbReference>
<feature type="compositionally biased region" description="Acidic residues" evidence="1">
    <location>
        <begin position="699"/>
        <end position="731"/>
    </location>
</feature>
<sequence>MLSLEAQKKKFLSLKSKNSIKAGSTAYLISASWFNRWKKAVGIDSQTSKDEKKSTEKPKIPPINNKILLIDGQLKPTLTEKYDFIILSPPLWKLLYEWYPGEGPEIQVKIIDHPVEHIPVPIIHELTFSVYYSKNLNTNDIETKEKTDNPSSERETSNLNFVDIKVNKYQKILDIKEKVCDILGIDPDTAIIRDFWNYNSLPPLQDDAYIYNKHLVDTQELLLQIKDTKSPMAQRRNRLVSRTNSSMTMGNTPFLSFIPRTQGHVGLSNLGNTCFFNSAVQALSHTEMLAAFFMNANWRENINSTNRFSTNGIITNAYAQIVNDIWNKNFLFLSPKRLFDVVAKYAPRFGDHMQHDSQELMMFLLDGLHEDLNRANKNVYIEGVEGDSSSQQVAAEAAWKRHKLTNDSIIVDLFHGQLESQLECPNCHCKKIVFDPYLCVTLPMPTEKMCSVKYLYVPYDMKQVRQFVKIRVITSREEDDVRNDAIERFNILSNKTENETKTEDGDNSNSNTTEIDEHKDCLIIERDDLISNYGVKLPPSLNLRKIVYIVFEVPDNRKLYTLASVHAEVQKKANGIIADGPVLVEVPEEVLMDQEKIIQIINHPKSKKTKKNQKQKKSKKTQKKSKTIKSKKIQTKKKEEIEKKNGNESTIVTRSAMRTRSQTTTVTTRNRRSTRTKEETVHLYMRTRSHDKNKKPEKEEEQEEIDEYEEEENNEEENDNEEEEEGNDDNDDQILSIFKSISDNMQKASQERFNVYWEETSFPLIDSHRQMDLDVSTTISRKLKDSLEGLSDKRMFAEPVNVYNYYENEEIGKLINTLRLTNTNNFYFFEKSEDYSYISSNSMKISLNPLLSRTAKGFKWQALMPLCNAINKPEETVITLKKCLECFSYPDKLDKLNEWFCPTCRKLVRAIARLDIWSVPDNLILHLKRFVYKDGNYKKVFGKINFPEVIDMQPFVRGPQKNESLKYKVHAIINHIGTMNGGHYTTSAFSNSEDKWYTYNDEAVYQTSENITYSEMPYVLFYHRINDNEAV</sequence>
<dbReference type="Proteomes" id="UP001470230">
    <property type="component" value="Unassembled WGS sequence"/>
</dbReference>
<dbReference type="InterPro" id="IPR018200">
    <property type="entry name" value="USP_CS"/>
</dbReference>
<dbReference type="InterPro" id="IPR028889">
    <property type="entry name" value="USP"/>
</dbReference>
<keyword evidence="5" id="KW-1185">Reference proteome</keyword>
<dbReference type="Pfam" id="PF00443">
    <property type="entry name" value="UCH"/>
    <property type="match status" value="1"/>
</dbReference>
<reference evidence="4 5" key="1">
    <citation type="submission" date="2024-04" db="EMBL/GenBank/DDBJ databases">
        <title>Tritrichomonas musculus Genome.</title>
        <authorList>
            <person name="Alves-Ferreira E."/>
            <person name="Grigg M."/>
            <person name="Lorenzi H."/>
            <person name="Galac M."/>
        </authorList>
    </citation>
    <scope>NUCLEOTIDE SEQUENCE [LARGE SCALE GENOMIC DNA]</scope>
    <source>
        <strain evidence="4 5">EAF2021</strain>
    </source>
</reference>
<evidence type="ECO:0000256" key="1">
    <source>
        <dbReference type="SAM" id="MobiDB-lite"/>
    </source>
</evidence>
<feature type="compositionally biased region" description="Basic and acidic residues" evidence="1">
    <location>
        <begin position="688"/>
        <end position="698"/>
    </location>
</feature>
<feature type="domain" description="DUSP" evidence="3">
    <location>
        <begin position="2"/>
        <end position="111"/>
    </location>
</feature>
<dbReference type="PROSITE" id="PS50235">
    <property type="entry name" value="USP_3"/>
    <property type="match status" value="1"/>
</dbReference>
<dbReference type="EMBL" id="JAPFFF010000009">
    <property type="protein sequence ID" value="KAK8883055.1"/>
    <property type="molecule type" value="Genomic_DNA"/>
</dbReference>
<gene>
    <name evidence="4" type="ORF">M9Y10_045703</name>
</gene>
<dbReference type="Pfam" id="PF06337">
    <property type="entry name" value="DUSP"/>
    <property type="match status" value="1"/>
</dbReference>
<evidence type="ECO:0000259" key="3">
    <source>
        <dbReference type="PROSITE" id="PS51283"/>
    </source>
</evidence>
<dbReference type="PANTHER" id="PTHR21646:SF76">
    <property type="entry name" value="UBIQUITIN CARBOXYL-TERMINAL HYDROLASE 32"/>
    <property type="match status" value="1"/>
</dbReference>
<name>A0ABR2JYX4_9EUKA</name>
<dbReference type="PANTHER" id="PTHR21646">
    <property type="entry name" value="UBIQUITIN CARBOXYL-TERMINAL HYDROLASE"/>
    <property type="match status" value="1"/>
</dbReference>
<accession>A0ABR2JYX4</accession>
<evidence type="ECO:0000259" key="2">
    <source>
        <dbReference type="PROSITE" id="PS50235"/>
    </source>
</evidence>
<feature type="compositionally biased region" description="Low complexity" evidence="1">
    <location>
        <begin position="658"/>
        <end position="668"/>
    </location>
</feature>
<comment type="caution">
    <text evidence="4">The sequence shown here is derived from an EMBL/GenBank/DDBJ whole genome shotgun (WGS) entry which is preliminary data.</text>
</comment>
<evidence type="ECO:0000313" key="4">
    <source>
        <dbReference type="EMBL" id="KAK8883055.1"/>
    </source>
</evidence>
<feature type="region of interest" description="Disordered" evidence="1">
    <location>
        <begin position="601"/>
        <end position="731"/>
    </location>
</feature>
<dbReference type="Gene3D" id="3.90.70.10">
    <property type="entry name" value="Cysteine proteinases"/>
    <property type="match status" value="2"/>
</dbReference>
<evidence type="ECO:0000313" key="5">
    <source>
        <dbReference type="Proteomes" id="UP001470230"/>
    </source>
</evidence>
<dbReference type="SUPFAM" id="SSF143791">
    <property type="entry name" value="DUSP-like"/>
    <property type="match status" value="1"/>
</dbReference>
<dbReference type="InterPro" id="IPR035927">
    <property type="entry name" value="DUSP-like_sf"/>
</dbReference>
<evidence type="ECO:0008006" key="6">
    <source>
        <dbReference type="Google" id="ProtNLM"/>
    </source>
</evidence>
<organism evidence="4 5">
    <name type="scientific">Tritrichomonas musculus</name>
    <dbReference type="NCBI Taxonomy" id="1915356"/>
    <lineage>
        <taxon>Eukaryota</taxon>
        <taxon>Metamonada</taxon>
        <taxon>Parabasalia</taxon>
        <taxon>Tritrichomonadida</taxon>
        <taxon>Tritrichomonadidae</taxon>
        <taxon>Tritrichomonas</taxon>
    </lineage>
</organism>
<dbReference type="Gene3D" id="3.30.2230.10">
    <property type="entry name" value="DUSP-like"/>
    <property type="match status" value="1"/>
</dbReference>
<feature type="compositionally biased region" description="Basic residues" evidence="1">
    <location>
        <begin position="604"/>
        <end position="635"/>
    </location>
</feature>
<dbReference type="InterPro" id="IPR006615">
    <property type="entry name" value="Pept_C19_DUSP"/>
</dbReference>
<dbReference type="InterPro" id="IPR001394">
    <property type="entry name" value="Peptidase_C19_UCH"/>
</dbReference>
<dbReference type="InterPro" id="IPR038765">
    <property type="entry name" value="Papain-like_cys_pep_sf"/>
</dbReference>
<feature type="domain" description="USP" evidence="2">
    <location>
        <begin position="265"/>
        <end position="1025"/>
    </location>
</feature>
<proteinExistence type="predicted"/>
<feature type="compositionally biased region" description="Basic and acidic residues" evidence="1">
    <location>
        <begin position="636"/>
        <end position="646"/>
    </location>
</feature>
<dbReference type="InterPro" id="IPR050185">
    <property type="entry name" value="Ub_carboxyl-term_hydrolase"/>
</dbReference>
<dbReference type="SMART" id="SM00695">
    <property type="entry name" value="DUSP"/>
    <property type="match status" value="1"/>
</dbReference>
<protein>
    <recommendedName>
        <fullName evidence="6">Ubiquitinyl hydrolase 1</fullName>
    </recommendedName>
</protein>
<dbReference type="PROSITE" id="PS00972">
    <property type="entry name" value="USP_1"/>
    <property type="match status" value="1"/>
</dbReference>
<dbReference type="SUPFAM" id="SSF54001">
    <property type="entry name" value="Cysteine proteinases"/>
    <property type="match status" value="1"/>
</dbReference>